<evidence type="ECO:0000256" key="1">
    <source>
        <dbReference type="SAM" id="MobiDB-lite"/>
    </source>
</evidence>
<dbReference type="RefSeq" id="WP_095509981.1">
    <property type="nucleotide sequence ID" value="NZ_MQWD01000001.1"/>
</dbReference>
<sequence>MPDPIPTAEVRVQRRLADADRIALDAHVATVREYQAKSVEAARALAAIMDDELYVETGTFAEFALATFGIRRRRAYQLAKAGRVYAEFEEAGVAPLPRSEAQLRPLTGLDKAADRRRAWERALETTGGDEARLTQEDVELAANAVAGVLGTGAEPLPSRLGLAALERELDGNPAPSDDLHRETRWALGLLDPGDEAEVWRRATHEADADTSYDAEGRLKSVDRAALRGAVRALATERGAPAPRRTDVPGGLTVLLERHLLDRSDTSPDATAALSVVGGSYLAAYAPTSGLVSPLVGALDEDDTDDLDPIERRDVRGRRSMARCRLEPEVAAWTWPVLLPGPFRSATSWFPASDAAPPCYVPARLTQPANTRPHALDLRLPTARAVLLAPGVDLLRSDLPDEVVSEILRRAGAGEHLAFLAATRHADRLDAVAWPPNVHPAIGIDGADDDGVEAARRALDAFDRAGVRGILVLDSWPSPLPDELLGRLPASASAVILRGKRTSRGAYDSFLGMRPRGLAFVAAADVPHRPWDGLSGVADDPEQTPERAPAPVTADLPRPSSRQ</sequence>
<evidence type="ECO:0000313" key="2">
    <source>
        <dbReference type="EMBL" id="PAP76329.1"/>
    </source>
</evidence>
<feature type="region of interest" description="Disordered" evidence="1">
    <location>
        <begin position="530"/>
        <end position="562"/>
    </location>
</feature>
<evidence type="ECO:0000313" key="3">
    <source>
        <dbReference type="Proteomes" id="UP000216339"/>
    </source>
</evidence>
<accession>A0A271J0S3</accession>
<organism evidence="2 3">
    <name type="scientific">Rubrivirga marina</name>
    <dbReference type="NCBI Taxonomy" id="1196024"/>
    <lineage>
        <taxon>Bacteria</taxon>
        <taxon>Pseudomonadati</taxon>
        <taxon>Rhodothermota</taxon>
        <taxon>Rhodothermia</taxon>
        <taxon>Rhodothermales</taxon>
        <taxon>Rubricoccaceae</taxon>
        <taxon>Rubrivirga</taxon>
    </lineage>
</organism>
<dbReference type="Proteomes" id="UP000216339">
    <property type="component" value="Unassembled WGS sequence"/>
</dbReference>
<keyword evidence="3" id="KW-1185">Reference proteome</keyword>
<proteinExistence type="predicted"/>
<reference evidence="2 3" key="1">
    <citation type="submission" date="2016-11" db="EMBL/GenBank/DDBJ databases">
        <title>Study of marine rhodopsin-containing bacteria.</title>
        <authorList>
            <person name="Yoshizawa S."/>
            <person name="Kumagai Y."/>
            <person name="Kogure K."/>
        </authorList>
    </citation>
    <scope>NUCLEOTIDE SEQUENCE [LARGE SCALE GENOMIC DNA]</scope>
    <source>
        <strain evidence="2 3">SAORIC-28</strain>
    </source>
</reference>
<dbReference type="AlphaFoldDB" id="A0A271J0S3"/>
<name>A0A271J0S3_9BACT</name>
<dbReference type="OrthoDB" id="505288at2"/>
<comment type="caution">
    <text evidence="2">The sequence shown here is derived from an EMBL/GenBank/DDBJ whole genome shotgun (WGS) entry which is preliminary data.</text>
</comment>
<gene>
    <name evidence="2" type="ORF">BSZ37_07670</name>
</gene>
<protein>
    <submittedName>
        <fullName evidence="2">Uncharacterized protein</fullName>
    </submittedName>
</protein>
<dbReference type="EMBL" id="MQWD01000001">
    <property type="protein sequence ID" value="PAP76329.1"/>
    <property type="molecule type" value="Genomic_DNA"/>
</dbReference>